<accession>A0A1I1VXC7</accession>
<dbReference type="PANTHER" id="PTHR43701:SF5">
    <property type="entry name" value="MEMBRANE TRANSPORTER PROTEIN-RELATED"/>
    <property type="match status" value="1"/>
</dbReference>
<keyword evidence="6" id="KW-1003">Cell membrane</keyword>
<evidence type="ECO:0000256" key="5">
    <source>
        <dbReference type="ARBA" id="ARBA00023136"/>
    </source>
</evidence>
<comment type="subcellular location">
    <subcellularLocation>
        <location evidence="6">Cell membrane</location>
        <topology evidence="6">Multi-pass membrane protein</topology>
    </subcellularLocation>
    <subcellularLocation>
        <location evidence="1">Membrane</location>
        <topology evidence="1">Multi-pass membrane protein</topology>
    </subcellularLocation>
</comment>
<dbReference type="Proteomes" id="UP000199474">
    <property type="component" value="Unassembled WGS sequence"/>
</dbReference>
<feature type="transmembrane region" description="Helical" evidence="6">
    <location>
        <begin position="240"/>
        <end position="258"/>
    </location>
</feature>
<dbReference type="STRING" id="640948.SAMN05216238_10578"/>
<evidence type="ECO:0000313" key="8">
    <source>
        <dbReference type="Proteomes" id="UP000199474"/>
    </source>
</evidence>
<feature type="transmembrane region" description="Helical" evidence="6">
    <location>
        <begin position="103"/>
        <end position="121"/>
    </location>
</feature>
<dbReference type="EMBL" id="FOMR01000005">
    <property type="protein sequence ID" value="SFD87561.1"/>
    <property type="molecule type" value="Genomic_DNA"/>
</dbReference>
<evidence type="ECO:0000256" key="6">
    <source>
        <dbReference type="RuleBase" id="RU363041"/>
    </source>
</evidence>
<evidence type="ECO:0000256" key="4">
    <source>
        <dbReference type="ARBA" id="ARBA00022989"/>
    </source>
</evidence>
<reference evidence="8" key="1">
    <citation type="submission" date="2016-10" db="EMBL/GenBank/DDBJ databases">
        <authorList>
            <person name="Varghese N."/>
            <person name="Submissions S."/>
        </authorList>
    </citation>
    <scope>NUCLEOTIDE SEQUENCE [LARGE SCALE GENOMIC DNA]</scope>
    <source>
        <strain evidence="8">DSM 22530</strain>
    </source>
</reference>
<feature type="transmembrane region" description="Helical" evidence="6">
    <location>
        <begin position="6"/>
        <end position="39"/>
    </location>
</feature>
<evidence type="ECO:0000256" key="1">
    <source>
        <dbReference type="ARBA" id="ARBA00004141"/>
    </source>
</evidence>
<comment type="similarity">
    <text evidence="2 6">Belongs to the 4-toluene sulfonate uptake permease (TSUP) (TC 2.A.102) family.</text>
</comment>
<evidence type="ECO:0000256" key="2">
    <source>
        <dbReference type="ARBA" id="ARBA00009142"/>
    </source>
</evidence>
<dbReference type="InterPro" id="IPR051598">
    <property type="entry name" value="TSUP/Inactive_protease-like"/>
</dbReference>
<keyword evidence="3 6" id="KW-0812">Transmembrane</keyword>
<keyword evidence="5 6" id="KW-0472">Membrane</keyword>
<organism evidence="7 8">
    <name type="scientific">Lentibacillus persicus</name>
    <dbReference type="NCBI Taxonomy" id="640948"/>
    <lineage>
        <taxon>Bacteria</taxon>
        <taxon>Bacillati</taxon>
        <taxon>Bacillota</taxon>
        <taxon>Bacilli</taxon>
        <taxon>Bacillales</taxon>
        <taxon>Bacillaceae</taxon>
        <taxon>Lentibacillus</taxon>
    </lineage>
</organism>
<dbReference type="PANTHER" id="PTHR43701">
    <property type="entry name" value="MEMBRANE TRANSPORTER PROTEIN MJ0441-RELATED"/>
    <property type="match status" value="1"/>
</dbReference>
<evidence type="ECO:0000256" key="3">
    <source>
        <dbReference type="ARBA" id="ARBA00022692"/>
    </source>
</evidence>
<keyword evidence="8" id="KW-1185">Reference proteome</keyword>
<feature type="transmembrane region" description="Helical" evidence="6">
    <location>
        <begin position="190"/>
        <end position="207"/>
    </location>
</feature>
<protein>
    <recommendedName>
        <fullName evidence="6">Probable membrane transporter protein</fullName>
    </recommendedName>
</protein>
<proteinExistence type="inferred from homology"/>
<feature type="transmembrane region" description="Helical" evidence="6">
    <location>
        <begin position="46"/>
        <end position="69"/>
    </location>
</feature>
<feature type="transmembrane region" description="Helical" evidence="6">
    <location>
        <begin position="150"/>
        <end position="178"/>
    </location>
</feature>
<keyword evidence="4 6" id="KW-1133">Transmembrane helix</keyword>
<name>A0A1I1VXC7_9BACI</name>
<dbReference type="InterPro" id="IPR002781">
    <property type="entry name" value="TM_pro_TauE-like"/>
</dbReference>
<dbReference type="AlphaFoldDB" id="A0A1I1VXC7"/>
<dbReference type="GO" id="GO:0005886">
    <property type="term" value="C:plasma membrane"/>
    <property type="evidence" value="ECO:0007669"/>
    <property type="project" value="UniProtKB-SubCell"/>
</dbReference>
<dbReference type="Pfam" id="PF01925">
    <property type="entry name" value="TauE"/>
    <property type="match status" value="1"/>
</dbReference>
<sequence length="259" mass="27798">MLLAFTTGLIILVLGIVAGGYGTIVGAGGGFIFVPALLIILNMDPVVAASSGLFIVLINALSGVTGYAIKRKINYKIGLLTASGAIPGSLIGVWILQRFSSQVFYLIFATILTLLGIYLFFKNVLPCSDKYVQNQPGKRESFPSIKWLPLFGVFLGVLSSYMGIGGGWLLVPVLIYVFRLSPHQSAATSIFSLAIYTSIGVAAQLFYNNIDWLTVLWGGAGVILGSQIGVILSQKLPGKLIVQMLSFLLIIIGVRLYFQ</sequence>
<evidence type="ECO:0000313" key="7">
    <source>
        <dbReference type="EMBL" id="SFD87561.1"/>
    </source>
</evidence>
<feature type="transmembrane region" description="Helical" evidence="6">
    <location>
        <begin position="213"/>
        <end position="233"/>
    </location>
</feature>
<feature type="transmembrane region" description="Helical" evidence="6">
    <location>
        <begin position="75"/>
        <end position="96"/>
    </location>
</feature>
<gene>
    <name evidence="7" type="ORF">SAMN05216238_10578</name>
</gene>